<keyword evidence="2" id="KW-1133">Transmembrane helix</keyword>
<keyword evidence="4" id="KW-0808">Transferase</keyword>
<dbReference type="PANTHER" id="PTHR30576:SF8">
    <property type="entry name" value="UNDECAPRENYL-PHOSPHATE GALACTOSE PHOSPHOTRANSFERASE"/>
    <property type="match status" value="1"/>
</dbReference>
<dbReference type="AlphaFoldDB" id="A0A8J7KXP4"/>
<evidence type="ECO:0000259" key="3">
    <source>
        <dbReference type="Pfam" id="PF02397"/>
    </source>
</evidence>
<evidence type="ECO:0000313" key="4">
    <source>
        <dbReference type="EMBL" id="MBH1942042.1"/>
    </source>
</evidence>
<organism evidence="4 5">
    <name type="scientific">Mobilitalea sibirica</name>
    <dbReference type="NCBI Taxonomy" id="1462919"/>
    <lineage>
        <taxon>Bacteria</taxon>
        <taxon>Bacillati</taxon>
        <taxon>Bacillota</taxon>
        <taxon>Clostridia</taxon>
        <taxon>Lachnospirales</taxon>
        <taxon>Lachnospiraceae</taxon>
        <taxon>Mobilitalea</taxon>
    </lineage>
</organism>
<comment type="caution">
    <text evidence="4">The sequence shown here is derived from an EMBL/GenBank/DDBJ whole genome shotgun (WGS) entry which is preliminary data.</text>
</comment>
<sequence length="198" mass="22821">MYKKYTKRILDVILSTIAIISLLPIILMVALLVRIKLGSPILFKQKRPGMDEKIFTLYKFRTMTDKKDESGKLLPDEIRLTKFGKMLRATSLDELPELINILKGDMSIVGPRPLLVEYLSRYNEEQRHRHDVRPGLTGLAQVNGRNAISWEEKFRYDVSYTKNVSFQTDMIIIIKTISMVLIRHGVSSGTSVTMEEFK</sequence>
<evidence type="ECO:0000256" key="1">
    <source>
        <dbReference type="ARBA" id="ARBA00006464"/>
    </source>
</evidence>
<feature type="transmembrane region" description="Helical" evidence="2">
    <location>
        <begin position="12"/>
        <end position="33"/>
    </location>
</feature>
<comment type="similarity">
    <text evidence="1">Belongs to the bacterial sugar transferase family.</text>
</comment>
<dbReference type="EMBL" id="JAEAGR010000016">
    <property type="protein sequence ID" value="MBH1942042.1"/>
    <property type="molecule type" value="Genomic_DNA"/>
</dbReference>
<dbReference type="InterPro" id="IPR003362">
    <property type="entry name" value="Bact_transf"/>
</dbReference>
<dbReference type="Pfam" id="PF02397">
    <property type="entry name" value="Bac_transf"/>
    <property type="match status" value="1"/>
</dbReference>
<keyword evidence="2" id="KW-0812">Transmembrane</keyword>
<evidence type="ECO:0000313" key="5">
    <source>
        <dbReference type="Proteomes" id="UP000623269"/>
    </source>
</evidence>
<name>A0A8J7KXP4_9FIRM</name>
<accession>A0A8J7KXP4</accession>
<dbReference type="RefSeq" id="WP_197662287.1">
    <property type="nucleotide sequence ID" value="NZ_JAEAGR010000016.1"/>
</dbReference>
<dbReference type="Proteomes" id="UP000623269">
    <property type="component" value="Unassembled WGS sequence"/>
</dbReference>
<feature type="domain" description="Bacterial sugar transferase" evidence="3">
    <location>
        <begin position="7"/>
        <end position="181"/>
    </location>
</feature>
<keyword evidence="2" id="KW-0472">Membrane</keyword>
<protein>
    <submittedName>
        <fullName evidence="4">Sugar transferase</fullName>
    </submittedName>
</protein>
<dbReference type="GO" id="GO:0016780">
    <property type="term" value="F:phosphotransferase activity, for other substituted phosphate groups"/>
    <property type="evidence" value="ECO:0007669"/>
    <property type="project" value="TreeGrafter"/>
</dbReference>
<proteinExistence type="inferred from homology"/>
<gene>
    <name evidence="4" type="ORF">I5677_14165</name>
</gene>
<dbReference type="PANTHER" id="PTHR30576">
    <property type="entry name" value="COLANIC BIOSYNTHESIS UDP-GLUCOSE LIPID CARRIER TRANSFERASE"/>
    <property type="match status" value="1"/>
</dbReference>
<evidence type="ECO:0000256" key="2">
    <source>
        <dbReference type="SAM" id="Phobius"/>
    </source>
</evidence>
<reference evidence="4" key="1">
    <citation type="submission" date="2020-12" db="EMBL/GenBank/DDBJ databases">
        <title>M. sibirica DSM 26468T genome.</title>
        <authorList>
            <person name="Thieme N."/>
            <person name="Rettenmaier R."/>
            <person name="Zverlov V."/>
            <person name="Liebl W."/>
        </authorList>
    </citation>
    <scope>NUCLEOTIDE SEQUENCE</scope>
    <source>
        <strain evidence="4">DSM 26468</strain>
    </source>
</reference>
<keyword evidence="5" id="KW-1185">Reference proteome</keyword>